<dbReference type="EMBL" id="JAERQJ010000006">
    <property type="protein sequence ID" value="MBL0684784.1"/>
    <property type="molecule type" value="Genomic_DNA"/>
</dbReference>
<dbReference type="Pfam" id="PF01790">
    <property type="entry name" value="LGT"/>
    <property type="match status" value="1"/>
</dbReference>
<keyword evidence="2 7" id="KW-1003">Cell membrane</keyword>
<keyword evidence="5 7" id="KW-1133">Transmembrane helix</keyword>
<evidence type="ECO:0000313" key="9">
    <source>
        <dbReference type="Proteomes" id="UP000651057"/>
    </source>
</evidence>
<comment type="similarity">
    <text evidence="1 7">Belongs to the Lgt family.</text>
</comment>
<evidence type="ECO:0000256" key="1">
    <source>
        <dbReference type="ARBA" id="ARBA00007150"/>
    </source>
</evidence>
<evidence type="ECO:0000256" key="5">
    <source>
        <dbReference type="ARBA" id="ARBA00022989"/>
    </source>
</evidence>
<keyword evidence="6 7" id="KW-0472">Membrane</keyword>
<dbReference type="Proteomes" id="UP000651057">
    <property type="component" value="Unassembled WGS sequence"/>
</dbReference>
<protein>
    <recommendedName>
        <fullName evidence="7">Phosphatidylglycerol--prolipoprotein diacylglyceryl transferase</fullName>
        <ecNumber evidence="7">2.5.1.145</ecNumber>
    </recommendedName>
</protein>
<organism evidence="8 9">
    <name type="scientific">Aquimarina mytili</name>
    <dbReference type="NCBI Taxonomy" id="874423"/>
    <lineage>
        <taxon>Bacteria</taxon>
        <taxon>Pseudomonadati</taxon>
        <taxon>Bacteroidota</taxon>
        <taxon>Flavobacteriia</taxon>
        <taxon>Flavobacteriales</taxon>
        <taxon>Flavobacteriaceae</taxon>
        <taxon>Aquimarina</taxon>
    </lineage>
</organism>
<feature type="binding site" evidence="7">
    <location>
        <position position="150"/>
    </location>
    <ligand>
        <name>a 1,2-diacyl-sn-glycero-3-phospho-(1'-sn-glycerol)</name>
        <dbReference type="ChEBI" id="CHEBI:64716"/>
    </ligand>
</feature>
<feature type="transmembrane region" description="Helical" evidence="7">
    <location>
        <begin position="100"/>
        <end position="122"/>
    </location>
</feature>
<dbReference type="InterPro" id="IPR001640">
    <property type="entry name" value="Lgt"/>
</dbReference>
<dbReference type="EC" id="2.5.1.145" evidence="7"/>
<feature type="transmembrane region" description="Helical" evidence="7">
    <location>
        <begin position="247"/>
        <end position="264"/>
    </location>
</feature>
<evidence type="ECO:0000256" key="3">
    <source>
        <dbReference type="ARBA" id="ARBA00022679"/>
    </source>
</evidence>
<dbReference type="PANTHER" id="PTHR30589:SF0">
    <property type="entry name" value="PHOSPHATIDYLGLYCEROL--PROLIPOPROTEIN DIACYLGLYCERYL TRANSFERASE"/>
    <property type="match status" value="1"/>
</dbReference>
<feature type="transmembrane region" description="Helical" evidence="7">
    <location>
        <begin position="284"/>
        <end position="301"/>
    </location>
</feature>
<comment type="pathway">
    <text evidence="7">Protein modification; lipoprotein biosynthesis (diacylglyceryl transfer).</text>
</comment>
<dbReference type="PANTHER" id="PTHR30589">
    <property type="entry name" value="PROLIPOPROTEIN DIACYLGLYCERYL TRANSFERASE"/>
    <property type="match status" value="1"/>
</dbReference>
<name>A0A937A5P7_9FLAO</name>
<dbReference type="NCBIfam" id="TIGR00544">
    <property type="entry name" value="lgt"/>
    <property type="match status" value="1"/>
</dbReference>
<comment type="catalytic activity">
    <reaction evidence="7">
        <text>L-cysteinyl-[prolipoprotein] + a 1,2-diacyl-sn-glycero-3-phospho-(1'-sn-glycerol) = an S-1,2-diacyl-sn-glyceryl-L-cysteinyl-[prolipoprotein] + sn-glycerol 1-phosphate + H(+)</text>
        <dbReference type="Rhea" id="RHEA:56712"/>
        <dbReference type="Rhea" id="RHEA-COMP:14679"/>
        <dbReference type="Rhea" id="RHEA-COMP:14680"/>
        <dbReference type="ChEBI" id="CHEBI:15378"/>
        <dbReference type="ChEBI" id="CHEBI:29950"/>
        <dbReference type="ChEBI" id="CHEBI:57685"/>
        <dbReference type="ChEBI" id="CHEBI:64716"/>
        <dbReference type="ChEBI" id="CHEBI:140658"/>
        <dbReference type="EC" id="2.5.1.145"/>
    </reaction>
</comment>
<evidence type="ECO:0000313" key="8">
    <source>
        <dbReference type="EMBL" id="MBL0684784.1"/>
    </source>
</evidence>
<feature type="transmembrane region" description="Helical" evidence="7">
    <location>
        <begin position="16"/>
        <end position="36"/>
    </location>
</feature>
<dbReference type="HAMAP" id="MF_01147">
    <property type="entry name" value="Lgt"/>
    <property type="match status" value="1"/>
</dbReference>
<proteinExistence type="inferred from homology"/>
<feature type="transmembrane region" description="Helical" evidence="7">
    <location>
        <begin position="223"/>
        <end position="240"/>
    </location>
</feature>
<comment type="function">
    <text evidence="7">Catalyzes the transfer of the diacylglyceryl group from phosphatidylglycerol to the sulfhydryl group of the N-terminal cysteine of a prolipoprotein, the first step in the formation of mature lipoproteins.</text>
</comment>
<accession>A0A937A5P7</accession>
<keyword evidence="3 7" id="KW-0808">Transferase</keyword>
<dbReference type="RefSeq" id="WP_201921719.1">
    <property type="nucleotide sequence ID" value="NZ_BAABAX010000014.1"/>
</dbReference>
<dbReference type="GO" id="GO:0008961">
    <property type="term" value="F:phosphatidylglycerol-prolipoprotein diacylglyceryl transferase activity"/>
    <property type="evidence" value="ECO:0007669"/>
    <property type="project" value="UniProtKB-UniRule"/>
</dbReference>
<feature type="transmembrane region" description="Helical" evidence="7">
    <location>
        <begin position="134"/>
        <end position="155"/>
    </location>
</feature>
<evidence type="ECO:0000256" key="2">
    <source>
        <dbReference type="ARBA" id="ARBA00022475"/>
    </source>
</evidence>
<dbReference type="GO" id="GO:0042158">
    <property type="term" value="P:lipoprotein biosynthetic process"/>
    <property type="evidence" value="ECO:0007669"/>
    <property type="project" value="UniProtKB-UniRule"/>
</dbReference>
<evidence type="ECO:0000256" key="7">
    <source>
        <dbReference type="HAMAP-Rule" id="MF_01147"/>
    </source>
</evidence>
<comment type="caution">
    <text evidence="8">The sequence shown here is derived from an EMBL/GenBank/DDBJ whole genome shotgun (WGS) entry which is preliminary data.</text>
</comment>
<sequence length="311" mass="35924">MIFSKIIWNPVEGIDLGFFMIRFYSLMFVVAFSLGWYLMKKIYIRENISIEKLDSIFIYAVIATLIGARLGHVFFYDWDYYKNNLLEIILPFRFKPEFEFIGFQGLASHGAAIGIIIAMYYYSKNVIQKHILWVLDRLVIAVAFGAIFVRLGNFFNSEIIGNESGDSSFGVKFVREYYSKSEAVQKTGIKKVNEAYNAIVENPKFSSLLDAVPYRHPAQLYEAFGYIFVAIILWFIYWKTDKRNNPGFLFGAFLILLWTVRFFVEFVKKSQGGFEDSLGDALSTGQWLSIPFIIAGIYFVVRSLNKKSETI</sequence>
<dbReference type="GO" id="GO:0005886">
    <property type="term" value="C:plasma membrane"/>
    <property type="evidence" value="ECO:0007669"/>
    <property type="project" value="UniProtKB-SubCell"/>
</dbReference>
<keyword evidence="9" id="KW-1185">Reference proteome</keyword>
<evidence type="ECO:0000256" key="4">
    <source>
        <dbReference type="ARBA" id="ARBA00022692"/>
    </source>
</evidence>
<keyword evidence="4 7" id="KW-0812">Transmembrane</keyword>
<evidence type="ECO:0000256" key="6">
    <source>
        <dbReference type="ARBA" id="ARBA00023136"/>
    </source>
</evidence>
<gene>
    <name evidence="7 8" type="primary">lgt</name>
    <name evidence="8" type="ORF">JJQ60_14735</name>
</gene>
<reference evidence="8" key="1">
    <citation type="submission" date="2021-01" db="EMBL/GenBank/DDBJ databases">
        <authorList>
            <person name="Zhong Y.L."/>
        </authorList>
    </citation>
    <scope>NUCLEOTIDE SEQUENCE</scope>
    <source>
        <strain evidence="8">KCTC 23302</strain>
    </source>
</reference>
<dbReference type="AlphaFoldDB" id="A0A937A5P7"/>
<feature type="transmembrane region" description="Helical" evidence="7">
    <location>
        <begin position="56"/>
        <end position="76"/>
    </location>
</feature>
<comment type="subcellular location">
    <subcellularLocation>
        <location evidence="7">Cell membrane</location>
        <topology evidence="7">Multi-pass membrane protein</topology>
    </subcellularLocation>
</comment>